<comment type="caution">
    <text evidence="1">The sequence shown here is derived from an EMBL/GenBank/DDBJ whole genome shotgun (WGS) entry which is preliminary data.</text>
</comment>
<organism evidence="1">
    <name type="scientific">bioreactor metagenome</name>
    <dbReference type="NCBI Taxonomy" id="1076179"/>
    <lineage>
        <taxon>unclassified sequences</taxon>
        <taxon>metagenomes</taxon>
        <taxon>ecological metagenomes</taxon>
    </lineage>
</organism>
<reference evidence="1" key="1">
    <citation type="submission" date="2019-08" db="EMBL/GenBank/DDBJ databases">
        <authorList>
            <person name="Kucharzyk K."/>
            <person name="Murdoch R.W."/>
            <person name="Higgins S."/>
            <person name="Loffler F."/>
        </authorList>
    </citation>
    <scope>NUCLEOTIDE SEQUENCE</scope>
</reference>
<accession>A0A645IUG3</accession>
<sequence length="88" mass="10398">MSKREYWLDFTCVTNEAREYGFDPSVYITRFCGNIRMLVWEYSIYADILYGVEESLRLVLRNSKYELAIRSFSSEKTSSEPDTTTLLK</sequence>
<dbReference type="AlphaFoldDB" id="A0A645IUG3"/>
<dbReference type="EMBL" id="VSSQ01121869">
    <property type="protein sequence ID" value="MPN54049.1"/>
    <property type="molecule type" value="Genomic_DNA"/>
</dbReference>
<proteinExistence type="predicted"/>
<protein>
    <submittedName>
        <fullName evidence="1">Uncharacterized protein</fullName>
    </submittedName>
</protein>
<name>A0A645IUG3_9ZZZZ</name>
<gene>
    <name evidence="1" type="ORF">SDC9_201718</name>
</gene>
<evidence type="ECO:0000313" key="1">
    <source>
        <dbReference type="EMBL" id="MPN54049.1"/>
    </source>
</evidence>